<evidence type="ECO:0000256" key="1">
    <source>
        <dbReference type="ARBA" id="ARBA00008668"/>
    </source>
</evidence>
<sequence>MAPGSSRLLVAVVALLHAAAAAGNGGPLTRYDRVFSFGDSLTDTGNALHLSATAGGPASRPPYGETFFRRPTGRASDGRLVIDFLVEALGVPHPTPYLAGKTAADFRRGVNFAFGGATALDLHFFESRGLGSFVPVSLRNQTVWFNDVLRLLGAEQRKTMATSLFLVGEIGVNDYFIGLNENRTVGEVETFVPHVVSAIRSVITDVIAAGASAVLVPGMIPLGCEPQLLTLYRGSVDAAGYDPESGCITLLNGLAELHNRELRRALGGLRRAHPGTTIVYADLYRAVNDIIVSPREYDFRHRPLDACCGGGGGAYNYDDAAFCGAAGAAACADPSEYVSWDGVHYTEAANRLVACSVLQGSHSHGADAMTTLSNSSATTEDWLHRIGCV</sequence>
<feature type="chain" id="PRO_5032672199" description="GDSL esterase/lipase" evidence="5">
    <location>
        <begin position="22"/>
        <end position="389"/>
    </location>
</feature>
<dbReference type="InterPro" id="IPR001087">
    <property type="entry name" value="GDSL"/>
</dbReference>
<name>A0A811MG07_9POAL</name>
<evidence type="ECO:0008006" key="8">
    <source>
        <dbReference type="Google" id="ProtNLM"/>
    </source>
</evidence>
<evidence type="ECO:0000256" key="2">
    <source>
        <dbReference type="ARBA" id="ARBA00022729"/>
    </source>
</evidence>
<evidence type="ECO:0000256" key="3">
    <source>
        <dbReference type="ARBA" id="ARBA00022801"/>
    </source>
</evidence>
<evidence type="ECO:0000313" key="6">
    <source>
        <dbReference type="EMBL" id="CAD6205064.1"/>
    </source>
</evidence>
<dbReference type="Proteomes" id="UP000604825">
    <property type="component" value="Unassembled WGS sequence"/>
</dbReference>
<protein>
    <recommendedName>
        <fullName evidence="8">GDSL esterase/lipase</fullName>
    </recommendedName>
</protein>
<dbReference type="Pfam" id="PF00657">
    <property type="entry name" value="Lipase_GDSL"/>
    <property type="match status" value="1"/>
</dbReference>
<dbReference type="SUPFAM" id="SSF52266">
    <property type="entry name" value="SGNH hydrolase"/>
    <property type="match status" value="1"/>
</dbReference>
<accession>A0A811MG07</accession>
<dbReference type="InterPro" id="IPR035669">
    <property type="entry name" value="SGNH_plant_lipase-like"/>
</dbReference>
<dbReference type="InterPro" id="IPR036514">
    <property type="entry name" value="SGNH_hydro_sf"/>
</dbReference>
<dbReference type="PANTHER" id="PTHR22835:SF166">
    <property type="entry name" value="GDSL-LIKE LIPASE_ACYLHYDROLASE FAMILY PROTEIN, EXPRESSED"/>
    <property type="match status" value="1"/>
</dbReference>
<keyword evidence="2 5" id="KW-0732">Signal</keyword>
<evidence type="ECO:0000256" key="5">
    <source>
        <dbReference type="SAM" id="SignalP"/>
    </source>
</evidence>
<dbReference type="OrthoDB" id="1600564at2759"/>
<gene>
    <name evidence="6" type="ORF">NCGR_LOCUS2901</name>
</gene>
<keyword evidence="7" id="KW-1185">Reference proteome</keyword>
<proteinExistence type="inferred from homology"/>
<comment type="similarity">
    <text evidence="1">Belongs to the 'GDSL' lipolytic enzyme family.</text>
</comment>
<dbReference type="PANTHER" id="PTHR22835">
    <property type="entry name" value="ZINC FINGER FYVE DOMAIN CONTAINING PROTEIN"/>
    <property type="match status" value="1"/>
</dbReference>
<keyword evidence="4" id="KW-0325">Glycoprotein</keyword>
<comment type="caution">
    <text evidence="6">The sequence shown here is derived from an EMBL/GenBank/DDBJ whole genome shotgun (WGS) entry which is preliminary data.</text>
</comment>
<dbReference type="AlphaFoldDB" id="A0A811MG07"/>
<keyword evidence="3" id="KW-0378">Hydrolase</keyword>
<evidence type="ECO:0000313" key="7">
    <source>
        <dbReference type="Proteomes" id="UP000604825"/>
    </source>
</evidence>
<reference evidence="6" key="1">
    <citation type="submission" date="2020-10" db="EMBL/GenBank/DDBJ databases">
        <authorList>
            <person name="Han B."/>
            <person name="Lu T."/>
            <person name="Zhao Q."/>
            <person name="Huang X."/>
            <person name="Zhao Y."/>
        </authorList>
    </citation>
    <scope>NUCLEOTIDE SEQUENCE</scope>
</reference>
<dbReference type="GO" id="GO:0016788">
    <property type="term" value="F:hydrolase activity, acting on ester bonds"/>
    <property type="evidence" value="ECO:0007669"/>
    <property type="project" value="InterPro"/>
</dbReference>
<organism evidence="6 7">
    <name type="scientific">Miscanthus lutarioriparius</name>
    <dbReference type="NCBI Taxonomy" id="422564"/>
    <lineage>
        <taxon>Eukaryota</taxon>
        <taxon>Viridiplantae</taxon>
        <taxon>Streptophyta</taxon>
        <taxon>Embryophyta</taxon>
        <taxon>Tracheophyta</taxon>
        <taxon>Spermatophyta</taxon>
        <taxon>Magnoliopsida</taxon>
        <taxon>Liliopsida</taxon>
        <taxon>Poales</taxon>
        <taxon>Poaceae</taxon>
        <taxon>PACMAD clade</taxon>
        <taxon>Panicoideae</taxon>
        <taxon>Andropogonodae</taxon>
        <taxon>Andropogoneae</taxon>
        <taxon>Saccharinae</taxon>
        <taxon>Miscanthus</taxon>
    </lineage>
</organism>
<evidence type="ECO:0000256" key="4">
    <source>
        <dbReference type="ARBA" id="ARBA00023180"/>
    </source>
</evidence>
<dbReference type="EMBL" id="CAJGYO010000001">
    <property type="protein sequence ID" value="CAD6205064.1"/>
    <property type="molecule type" value="Genomic_DNA"/>
</dbReference>
<dbReference type="CDD" id="cd01837">
    <property type="entry name" value="SGNH_plant_lipase_like"/>
    <property type="match status" value="1"/>
</dbReference>
<dbReference type="Gene3D" id="3.40.50.1110">
    <property type="entry name" value="SGNH hydrolase"/>
    <property type="match status" value="1"/>
</dbReference>
<feature type="signal peptide" evidence="5">
    <location>
        <begin position="1"/>
        <end position="21"/>
    </location>
</feature>